<organism evidence="1 2">
    <name type="scientific">Lentinula aciculospora</name>
    <dbReference type="NCBI Taxonomy" id="153920"/>
    <lineage>
        <taxon>Eukaryota</taxon>
        <taxon>Fungi</taxon>
        <taxon>Dikarya</taxon>
        <taxon>Basidiomycota</taxon>
        <taxon>Agaricomycotina</taxon>
        <taxon>Agaricomycetes</taxon>
        <taxon>Agaricomycetidae</taxon>
        <taxon>Agaricales</taxon>
        <taxon>Marasmiineae</taxon>
        <taxon>Omphalotaceae</taxon>
        <taxon>Lentinula</taxon>
    </lineage>
</organism>
<gene>
    <name evidence="1" type="ORF">J3R30DRAFT_3220561</name>
</gene>
<dbReference type="AlphaFoldDB" id="A0A9W9AEK4"/>
<evidence type="ECO:0000313" key="1">
    <source>
        <dbReference type="EMBL" id="KAJ4480179.1"/>
    </source>
</evidence>
<feature type="non-terminal residue" evidence="1">
    <location>
        <position position="100"/>
    </location>
</feature>
<name>A0A9W9AEK4_9AGAR</name>
<dbReference type="EMBL" id="JAOTPV010000007">
    <property type="protein sequence ID" value="KAJ4480179.1"/>
    <property type="molecule type" value="Genomic_DNA"/>
</dbReference>
<accession>A0A9W9AEK4</accession>
<reference evidence="1" key="1">
    <citation type="submission" date="2022-08" db="EMBL/GenBank/DDBJ databases">
        <title>A Global Phylogenomic Analysis of the Shiitake Genus Lentinula.</title>
        <authorList>
            <consortium name="DOE Joint Genome Institute"/>
            <person name="Sierra-Patev S."/>
            <person name="Min B."/>
            <person name="Naranjo-Ortiz M."/>
            <person name="Looney B."/>
            <person name="Konkel Z."/>
            <person name="Slot J.C."/>
            <person name="Sakamoto Y."/>
            <person name="Steenwyk J.L."/>
            <person name="Rokas A."/>
            <person name="Carro J."/>
            <person name="Camarero S."/>
            <person name="Ferreira P."/>
            <person name="Molpeceres G."/>
            <person name="Ruiz-Duenas F.J."/>
            <person name="Serrano A."/>
            <person name="Henrissat B."/>
            <person name="Drula E."/>
            <person name="Hughes K.W."/>
            <person name="Mata J.L."/>
            <person name="Ishikawa N.K."/>
            <person name="Vargas-Isla R."/>
            <person name="Ushijima S."/>
            <person name="Smith C.A."/>
            <person name="Ahrendt S."/>
            <person name="Andreopoulos W."/>
            <person name="He G."/>
            <person name="Labutti K."/>
            <person name="Lipzen A."/>
            <person name="Ng V."/>
            <person name="Riley R."/>
            <person name="Sandor L."/>
            <person name="Barry K."/>
            <person name="Martinez A.T."/>
            <person name="Xiao Y."/>
            <person name="Gibbons J.G."/>
            <person name="Terashima K."/>
            <person name="Grigoriev I.V."/>
            <person name="Hibbett D.S."/>
        </authorList>
    </citation>
    <scope>NUCLEOTIDE SEQUENCE</scope>
    <source>
        <strain evidence="1">JLM2183</strain>
    </source>
</reference>
<protein>
    <submittedName>
        <fullName evidence="1">Uncharacterized protein</fullName>
    </submittedName>
</protein>
<evidence type="ECO:0000313" key="2">
    <source>
        <dbReference type="Proteomes" id="UP001150266"/>
    </source>
</evidence>
<proteinExistence type="predicted"/>
<dbReference type="Proteomes" id="UP001150266">
    <property type="component" value="Unassembled WGS sequence"/>
</dbReference>
<feature type="non-terminal residue" evidence="1">
    <location>
        <position position="1"/>
    </location>
</feature>
<comment type="caution">
    <text evidence="1">The sequence shown here is derived from an EMBL/GenBank/DDBJ whole genome shotgun (WGS) entry which is preliminary data.</text>
</comment>
<sequence>DQVWLTTWHCYNAYKAGAQHAAKFLPCFDDPYRIVQAHLRSSFYTLAMPNQPNVCPSFHMEHLKCFVPNDSVLFPRHEHSMPEPTIVDSQKEFVINRILD</sequence>
<keyword evidence="2" id="KW-1185">Reference proteome</keyword>
<dbReference type="OrthoDB" id="3268967at2759"/>